<name>A0A2U1JCG7_SMIAN</name>
<dbReference type="GO" id="GO:0004185">
    <property type="term" value="F:serine-type carboxypeptidase activity"/>
    <property type="evidence" value="ECO:0007669"/>
    <property type="project" value="UniProtKB-EC"/>
</dbReference>
<evidence type="ECO:0000256" key="12">
    <source>
        <dbReference type="ARBA" id="ARBA00038895"/>
    </source>
</evidence>
<evidence type="ECO:0000256" key="3">
    <source>
        <dbReference type="ARBA" id="ARBA00009431"/>
    </source>
</evidence>
<dbReference type="Pfam" id="PF00450">
    <property type="entry name" value="Peptidase_S10"/>
    <property type="match status" value="1"/>
</dbReference>
<evidence type="ECO:0000256" key="2">
    <source>
        <dbReference type="ARBA" id="ARBA00004393"/>
    </source>
</evidence>
<feature type="region of interest" description="Disordered" evidence="16">
    <location>
        <begin position="725"/>
        <end position="760"/>
    </location>
</feature>
<keyword evidence="20" id="KW-1185">Reference proteome</keyword>
<dbReference type="Proteomes" id="UP000245591">
    <property type="component" value="Unassembled WGS sequence"/>
</dbReference>
<dbReference type="EMBL" id="MBFU01000054">
    <property type="protein sequence ID" value="PWA02797.1"/>
    <property type="molecule type" value="Genomic_DNA"/>
</dbReference>
<comment type="subcellular location">
    <subcellularLocation>
        <location evidence="2">Golgi apparatus</location>
        <location evidence="2">trans-Golgi network membrane</location>
        <topology evidence="2">Single-pass type I membrane protein</topology>
    </subcellularLocation>
</comment>
<keyword evidence="10 17" id="KW-0472">Membrane</keyword>
<dbReference type="PANTHER" id="PTHR11802">
    <property type="entry name" value="SERINE PROTEASE FAMILY S10 SERINE CARBOXYPEPTIDASE"/>
    <property type="match status" value="1"/>
</dbReference>
<evidence type="ECO:0000256" key="5">
    <source>
        <dbReference type="ARBA" id="ARBA00022692"/>
    </source>
</evidence>
<evidence type="ECO:0000256" key="6">
    <source>
        <dbReference type="ARBA" id="ARBA00022703"/>
    </source>
</evidence>
<keyword evidence="11" id="KW-0325">Glycoprotein</keyword>
<dbReference type="PANTHER" id="PTHR11802:SF190">
    <property type="entry name" value="PHEROMONE-PROCESSING CARBOXYPEPTIDASE KEX1"/>
    <property type="match status" value="1"/>
</dbReference>
<evidence type="ECO:0000256" key="10">
    <source>
        <dbReference type="ARBA" id="ARBA00023136"/>
    </source>
</evidence>
<evidence type="ECO:0000256" key="7">
    <source>
        <dbReference type="ARBA" id="ARBA00022729"/>
    </source>
</evidence>
<evidence type="ECO:0000256" key="11">
    <source>
        <dbReference type="ARBA" id="ARBA00023180"/>
    </source>
</evidence>
<evidence type="ECO:0000256" key="14">
    <source>
        <dbReference type="ARBA" id="ARBA00040628"/>
    </source>
</evidence>
<accession>A0A2U1JCG7</accession>
<evidence type="ECO:0000256" key="1">
    <source>
        <dbReference type="ARBA" id="ARBA00001003"/>
    </source>
</evidence>
<feature type="chain" id="PRO_5015774910" description="Pheromone-processing carboxypeptidase KEX1" evidence="18">
    <location>
        <begin position="20"/>
        <end position="855"/>
    </location>
</feature>
<keyword evidence="7 18" id="KW-0732">Signal</keyword>
<comment type="caution">
    <text evidence="19">The sequence shown here is derived from an EMBL/GenBank/DDBJ whole genome shotgun (WGS) entry which is preliminary data.</text>
</comment>
<dbReference type="PRINTS" id="PR00724">
    <property type="entry name" value="CRBOXYPTASEC"/>
</dbReference>
<evidence type="ECO:0000313" key="19">
    <source>
        <dbReference type="EMBL" id="PWA02797.1"/>
    </source>
</evidence>
<evidence type="ECO:0000256" key="16">
    <source>
        <dbReference type="SAM" id="MobiDB-lite"/>
    </source>
</evidence>
<evidence type="ECO:0000256" key="15">
    <source>
        <dbReference type="ARBA" id="ARBA00042717"/>
    </source>
</evidence>
<keyword evidence="4" id="KW-0645">Protease</keyword>
<dbReference type="Gene3D" id="3.40.50.1820">
    <property type="entry name" value="alpha/beta hydrolase"/>
    <property type="match status" value="1"/>
</dbReference>
<evidence type="ECO:0000256" key="9">
    <source>
        <dbReference type="ARBA" id="ARBA00023034"/>
    </source>
</evidence>
<evidence type="ECO:0000256" key="17">
    <source>
        <dbReference type="SAM" id="Phobius"/>
    </source>
</evidence>
<gene>
    <name evidence="19" type="ORF">BB558_001051</name>
</gene>
<dbReference type="InterPro" id="IPR001563">
    <property type="entry name" value="Peptidase_S10"/>
</dbReference>
<dbReference type="SUPFAM" id="SSF53474">
    <property type="entry name" value="alpha/beta-Hydrolases"/>
    <property type="match status" value="1"/>
</dbReference>
<keyword evidence="9" id="KW-0333">Golgi apparatus</keyword>
<comment type="catalytic activity">
    <reaction evidence="1">
        <text>Preferential release of a C-terminal arginine or lysine residue.</text>
        <dbReference type="EC" id="3.4.16.6"/>
    </reaction>
</comment>
<protein>
    <recommendedName>
        <fullName evidence="14">Pheromone-processing carboxypeptidase KEX1</fullName>
        <ecNumber evidence="12">3.4.16.6</ecNumber>
    </recommendedName>
    <alternativeName>
        <fullName evidence="15">Carboxypeptidase D</fullName>
    </alternativeName>
    <alternativeName>
        <fullName evidence="13">Pheromone-processing carboxypeptidase kex1</fullName>
    </alternativeName>
</protein>
<comment type="similarity">
    <text evidence="3">Belongs to the peptidase S10 family.</text>
</comment>
<dbReference type="InterPro" id="IPR029058">
    <property type="entry name" value="AB_hydrolase_fold"/>
</dbReference>
<evidence type="ECO:0000256" key="13">
    <source>
        <dbReference type="ARBA" id="ARBA00040403"/>
    </source>
</evidence>
<evidence type="ECO:0000256" key="4">
    <source>
        <dbReference type="ARBA" id="ARBA00022645"/>
    </source>
</evidence>
<dbReference type="EC" id="3.4.16.6" evidence="12"/>
<feature type="transmembrane region" description="Helical" evidence="17">
    <location>
        <begin position="623"/>
        <end position="645"/>
    </location>
</feature>
<dbReference type="GO" id="GO:0006508">
    <property type="term" value="P:proteolysis"/>
    <property type="evidence" value="ECO:0007669"/>
    <property type="project" value="InterPro"/>
</dbReference>
<feature type="compositionally biased region" description="Low complexity" evidence="16">
    <location>
        <begin position="745"/>
        <end position="755"/>
    </location>
</feature>
<sequence length="855" mass="95693">MKLLSITALSISLLAFTQTKLIPSNQLMLYNEHQTFAKRDIPSLENSATIKTGQSNNSTDTTSKEQITTNPSIEETVLEKPSTIKSLLEKLNGAVKQGANGVIDYGKTLFSKNETSNVTNNTKAASTTDPKAKFLVKGLPDIEDKRLDDIVGYAGQLMIEGTDDGLFFWLVTNKTNTLNSDTLVLWLNGGPGCTSMDGMFLENGPYIFNENKKIVMRDHAWSTLVDVLYIDQPFGTGLSPLGSSGFASNYVDANKNLVMFLKSFFNTFPEYKTRNLYITGESQAGVYLGYLAHSLLYEYSNLGINLKGTMIGNGWIDPKHMYLSYEPLALQNNLITEKTKKAMADITSSCAKSYENRENDLIRFPPCESILNYIMVDDKLGKDSCLNVYDMRLKEKKPSCGMTWPPGLDEMTNYLQRSDVQSVLNIEEDKKDKFWTECSSYVSQNLNRDKSKPSILMFDEILKKAPITVYVGDQDIICNKIGHDYMLGNLTWGGETGFKTVSSLQSFDIKSTRMGSLKRRSDETKGRILRDYPEWKINGVQVGTTHTERSLTYTVLFNASHMTGYDKPLEMLDMLSRFANLDSTNLRKFAVSNIAPSFIQTSGSGPSSKSGIIGNGTISSNKVYILLGFLAIFGTLIGFIALNVCEDYSQHDNVLIRIINKFCMLFRPKRFNGSGSRARNYPDDEDELFEPFEGNGENGEYFELENVRSSEDYLYGKTNKTSQDIDFNNNGIAKPKNSYDHSTLSSEPSSSNKASKNTKGKKVMFADDTIYKNERIDDEMNGVYARSLIDSYDYRAMVNNNSGFEISSHDERKKGTVVFDIENNIESNNRTNNNLLLVSPLGIEDEDSSFTSGSD</sequence>
<dbReference type="AlphaFoldDB" id="A0A2U1JCG7"/>
<organism evidence="19 20">
    <name type="scientific">Smittium angustum</name>
    <dbReference type="NCBI Taxonomy" id="133377"/>
    <lineage>
        <taxon>Eukaryota</taxon>
        <taxon>Fungi</taxon>
        <taxon>Fungi incertae sedis</taxon>
        <taxon>Zoopagomycota</taxon>
        <taxon>Kickxellomycotina</taxon>
        <taxon>Harpellomycetes</taxon>
        <taxon>Harpellales</taxon>
        <taxon>Legeriomycetaceae</taxon>
        <taxon>Smittium</taxon>
    </lineage>
</organism>
<evidence type="ECO:0000256" key="8">
    <source>
        <dbReference type="ARBA" id="ARBA00022989"/>
    </source>
</evidence>
<keyword evidence="4" id="KW-0378">Hydrolase</keyword>
<keyword evidence="6" id="KW-0053">Apoptosis</keyword>
<evidence type="ECO:0000256" key="18">
    <source>
        <dbReference type="SAM" id="SignalP"/>
    </source>
</evidence>
<keyword evidence="8 17" id="KW-1133">Transmembrane helix</keyword>
<feature type="region of interest" description="Disordered" evidence="16">
    <location>
        <begin position="47"/>
        <end position="68"/>
    </location>
</feature>
<evidence type="ECO:0000313" key="20">
    <source>
        <dbReference type="Proteomes" id="UP000245591"/>
    </source>
</evidence>
<proteinExistence type="inferred from homology"/>
<dbReference type="GO" id="GO:0006915">
    <property type="term" value="P:apoptotic process"/>
    <property type="evidence" value="ECO:0007669"/>
    <property type="project" value="UniProtKB-KW"/>
</dbReference>
<reference evidence="19 20" key="1">
    <citation type="journal article" date="2018" name="MBio">
        <title>Comparative Genomics Reveals the Core Gene Toolbox for the Fungus-Insect Symbiosis.</title>
        <authorList>
            <person name="Wang Y."/>
            <person name="Stata M."/>
            <person name="Wang W."/>
            <person name="Stajich J.E."/>
            <person name="White M.M."/>
            <person name="Moncalvo J.M."/>
        </authorList>
    </citation>
    <scope>NUCLEOTIDE SEQUENCE [LARGE SCALE GENOMIC DNA]</scope>
    <source>
        <strain evidence="19 20">AUS-126-30</strain>
    </source>
</reference>
<keyword evidence="5 17" id="KW-0812">Transmembrane</keyword>
<dbReference type="GO" id="GO:0005794">
    <property type="term" value="C:Golgi apparatus"/>
    <property type="evidence" value="ECO:0007669"/>
    <property type="project" value="UniProtKB-SubCell"/>
</dbReference>
<keyword evidence="4" id="KW-0121">Carboxypeptidase</keyword>
<feature type="signal peptide" evidence="18">
    <location>
        <begin position="1"/>
        <end position="19"/>
    </location>
</feature>